<dbReference type="Proteomes" id="UP000186698">
    <property type="component" value="Chromosome 7L"/>
</dbReference>
<reference evidence="4" key="1">
    <citation type="submission" date="2025-08" db="UniProtKB">
        <authorList>
            <consortium name="RefSeq"/>
        </authorList>
    </citation>
    <scope>IDENTIFICATION</scope>
    <source>
        <strain evidence="4">J_2021</strain>
        <tissue evidence="4">Erythrocytes</tissue>
    </source>
</reference>
<gene>
    <name evidence="4" type="primary">LOC121395810</name>
</gene>
<protein>
    <submittedName>
        <fullName evidence="4">Protein gar2-like</fullName>
    </submittedName>
</protein>
<organism evidence="3 4">
    <name type="scientific">Xenopus laevis</name>
    <name type="common">African clawed frog</name>
    <dbReference type="NCBI Taxonomy" id="8355"/>
    <lineage>
        <taxon>Eukaryota</taxon>
        <taxon>Metazoa</taxon>
        <taxon>Chordata</taxon>
        <taxon>Craniata</taxon>
        <taxon>Vertebrata</taxon>
        <taxon>Euteleostomi</taxon>
        <taxon>Amphibia</taxon>
        <taxon>Batrachia</taxon>
        <taxon>Anura</taxon>
        <taxon>Pipoidea</taxon>
        <taxon>Pipidae</taxon>
        <taxon>Xenopodinae</taxon>
        <taxon>Xenopus</taxon>
        <taxon>Xenopus</taxon>
    </lineage>
</organism>
<dbReference type="PaxDb" id="8355-A0A1L8FIV8"/>
<feature type="compositionally biased region" description="Acidic residues" evidence="1">
    <location>
        <begin position="84"/>
        <end position="96"/>
    </location>
</feature>
<feature type="compositionally biased region" description="Low complexity" evidence="1">
    <location>
        <begin position="140"/>
        <end position="156"/>
    </location>
</feature>
<name>A0A1L8FIV8_XENLA</name>
<feature type="compositionally biased region" description="Basic and acidic residues" evidence="1">
    <location>
        <begin position="97"/>
        <end position="112"/>
    </location>
</feature>
<dbReference type="KEGG" id="xla:121395810"/>
<dbReference type="OMA" id="IAYFPER"/>
<keyword evidence="2" id="KW-0732">Signal</keyword>
<dbReference type="RefSeq" id="XP_041426181.1">
    <property type="nucleotide sequence ID" value="XM_041570247.1"/>
</dbReference>
<feature type="compositionally biased region" description="Acidic residues" evidence="1">
    <location>
        <begin position="113"/>
        <end position="139"/>
    </location>
</feature>
<feature type="chain" id="PRO_5043915617" evidence="2">
    <location>
        <begin position="17"/>
        <end position="221"/>
    </location>
</feature>
<evidence type="ECO:0000313" key="3">
    <source>
        <dbReference type="Proteomes" id="UP000186698"/>
    </source>
</evidence>
<evidence type="ECO:0000313" key="4">
    <source>
        <dbReference type="RefSeq" id="XP_041426181.1"/>
    </source>
</evidence>
<feature type="compositionally biased region" description="Basic and acidic residues" evidence="1">
    <location>
        <begin position="157"/>
        <end position="173"/>
    </location>
</feature>
<keyword evidence="3" id="KW-1185">Reference proteome</keyword>
<sequence length="221" mass="23732">MMKLLISFALLAISAAVPVEGFSLPGKPNLADFGLSDKDLSEDLGGIPLLEPVLLRNPEDILKGFKLDGHVEEKGAAPAAEGSSSEEDKEEESSSEEDAKQEAAPSEKKSSSSEEESSSSEEESSSSEEESSSSEESSSEEPAAAAPIEEAAPAQEAEAKTAEVAKKEPEAADKPFANLKNKFNIAYFPERKNLELSFKKSFIKDNAKKHHGSRSAFNIRR</sequence>
<dbReference type="GeneID" id="121395810"/>
<evidence type="ECO:0000256" key="1">
    <source>
        <dbReference type="SAM" id="MobiDB-lite"/>
    </source>
</evidence>
<evidence type="ECO:0000256" key="2">
    <source>
        <dbReference type="SAM" id="SignalP"/>
    </source>
</evidence>
<feature type="signal peptide" evidence="2">
    <location>
        <begin position="1"/>
        <end position="16"/>
    </location>
</feature>
<proteinExistence type="predicted"/>
<accession>A0A1L8FIV8</accession>
<dbReference type="AlphaFoldDB" id="A0A1L8FIV8"/>
<feature type="region of interest" description="Disordered" evidence="1">
    <location>
        <begin position="73"/>
        <end position="180"/>
    </location>
</feature>